<evidence type="ECO:0000256" key="2">
    <source>
        <dbReference type="ARBA" id="ARBA00022475"/>
    </source>
</evidence>
<keyword evidence="2" id="KW-1003">Cell membrane</keyword>
<dbReference type="AlphaFoldDB" id="A0A2H0YWU6"/>
<evidence type="ECO:0000259" key="7">
    <source>
        <dbReference type="Pfam" id="PF13190"/>
    </source>
</evidence>
<evidence type="ECO:0000256" key="1">
    <source>
        <dbReference type="ARBA" id="ARBA00004236"/>
    </source>
</evidence>
<gene>
    <name evidence="8" type="ORF">COT24_00800</name>
</gene>
<proteinExistence type="predicted"/>
<evidence type="ECO:0000313" key="8">
    <source>
        <dbReference type="EMBL" id="PIS42968.1"/>
    </source>
</evidence>
<comment type="subcellular location">
    <subcellularLocation>
        <location evidence="1">Cell membrane</location>
    </subcellularLocation>
</comment>
<reference evidence="8 9" key="1">
    <citation type="submission" date="2017-09" db="EMBL/GenBank/DDBJ databases">
        <title>Depth-based differentiation of microbial function through sediment-hosted aquifers and enrichment of novel symbionts in the deep terrestrial subsurface.</title>
        <authorList>
            <person name="Probst A.J."/>
            <person name="Ladd B."/>
            <person name="Jarett J.K."/>
            <person name="Geller-Mcgrath D.E."/>
            <person name="Sieber C.M."/>
            <person name="Emerson J.B."/>
            <person name="Anantharaman K."/>
            <person name="Thomas B.C."/>
            <person name="Malmstrom R."/>
            <person name="Stieglmeier M."/>
            <person name="Klingl A."/>
            <person name="Woyke T."/>
            <person name="Ryan C.M."/>
            <person name="Banfield J.F."/>
        </authorList>
    </citation>
    <scope>NUCLEOTIDE SEQUENCE [LARGE SCALE GENOMIC DNA]</scope>
    <source>
        <strain evidence="8">CG08_land_8_20_14_0_20_40_16</strain>
    </source>
</reference>
<organism evidence="8 9">
    <name type="scientific">Candidatus Kerfeldbacteria bacterium CG08_land_8_20_14_0_20_40_16</name>
    <dbReference type="NCBI Taxonomy" id="2014244"/>
    <lineage>
        <taxon>Bacteria</taxon>
        <taxon>Candidatus Kerfeldiibacteriota</taxon>
    </lineage>
</organism>
<keyword evidence="5 6" id="KW-0472">Membrane</keyword>
<feature type="transmembrane region" description="Helical" evidence="6">
    <location>
        <begin position="64"/>
        <end position="85"/>
    </location>
</feature>
<evidence type="ECO:0000256" key="4">
    <source>
        <dbReference type="ARBA" id="ARBA00022989"/>
    </source>
</evidence>
<dbReference type="Proteomes" id="UP000231542">
    <property type="component" value="Unassembled WGS sequence"/>
</dbReference>
<protein>
    <recommendedName>
        <fullName evidence="7">PDGLE domain-containing protein</fullName>
    </recommendedName>
</protein>
<dbReference type="GO" id="GO:0005886">
    <property type="term" value="C:plasma membrane"/>
    <property type="evidence" value="ECO:0007669"/>
    <property type="project" value="UniProtKB-SubCell"/>
</dbReference>
<keyword evidence="4 6" id="KW-1133">Transmembrane helix</keyword>
<evidence type="ECO:0000313" key="9">
    <source>
        <dbReference type="Proteomes" id="UP000231542"/>
    </source>
</evidence>
<name>A0A2H0YWU6_9BACT</name>
<dbReference type="EMBL" id="PEXU01000010">
    <property type="protein sequence ID" value="PIS42968.1"/>
    <property type="molecule type" value="Genomic_DNA"/>
</dbReference>
<accession>A0A2H0YWU6</accession>
<comment type="caution">
    <text evidence="8">The sequence shown here is derived from an EMBL/GenBank/DDBJ whole genome shotgun (WGS) entry which is preliminary data.</text>
</comment>
<feature type="domain" description="PDGLE" evidence="7">
    <location>
        <begin position="6"/>
        <end position="87"/>
    </location>
</feature>
<evidence type="ECO:0000256" key="3">
    <source>
        <dbReference type="ARBA" id="ARBA00022692"/>
    </source>
</evidence>
<keyword evidence="3 6" id="KW-0812">Transmembrane</keyword>
<dbReference type="InterPro" id="IPR025937">
    <property type="entry name" value="PDGLE_dom"/>
</dbReference>
<sequence length="93" mass="10187">MNRRYTFLSLISLIIAGVFSLFASSFPDGLEKVAGEKGFIIKALEYPLDAVMPNYSFSGVNNEYLATALAGITGTTIIFLLVFFVTRGLLIKK</sequence>
<evidence type="ECO:0000256" key="5">
    <source>
        <dbReference type="ARBA" id="ARBA00023136"/>
    </source>
</evidence>
<dbReference type="Pfam" id="PF13190">
    <property type="entry name" value="PDGLE"/>
    <property type="match status" value="1"/>
</dbReference>
<evidence type="ECO:0000256" key="6">
    <source>
        <dbReference type="SAM" id="Phobius"/>
    </source>
</evidence>